<dbReference type="Pfam" id="PF21240">
    <property type="entry name" value="Nup98_GLEBS"/>
    <property type="match status" value="1"/>
</dbReference>
<evidence type="ECO:0000256" key="4">
    <source>
        <dbReference type="ARBA" id="ARBA00022816"/>
    </source>
</evidence>
<dbReference type="HOGENOM" id="CLU_012217_0_0_1"/>
<feature type="compositionally biased region" description="Polar residues" evidence="9">
    <location>
        <begin position="640"/>
        <end position="667"/>
    </location>
</feature>
<name>A0A098VR32_9MICR</name>
<dbReference type="PANTHER" id="PTHR23198">
    <property type="entry name" value="NUCLEOPORIN"/>
    <property type="match status" value="1"/>
</dbReference>
<feature type="region of interest" description="Disordered" evidence="9">
    <location>
        <begin position="500"/>
        <end position="791"/>
    </location>
</feature>
<feature type="compositionally biased region" description="Low complexity" evidence="9">
    <location>
        <begin position="557"/>
        <end position="582"/>
    </location>
</feature>
<evidence type="ECO:0000256" key="3">
    <source>
        <dbReference type="ARBA" id="ARBA00022448"/>
    </source>
</evidence>
<feature type="compositionally biased region" description="Low complexity" evidence="9">
    <location>
        <begin position="591"/>
        <end position="606"/>
    </location>
</feature>
<dbReference type="InterPro" id="IPR037665">
    <property type="entry name" value="Nucleoporin_S59-like"/>
</dbReference>
<feature type="region of interest" description="Disordered" evidence="9">
    <location>
        <begin position="342"/>
        <end position="396"/>
    </location>
</feature>
<dbReference type="PROSITE" id="PS51434">
    <property type="entry name" value="NUP_C"/>
    <property type="match status" value="1"/>
</dbReference>
<dbReference type="OrthoDB" id="3797628at2759"/>
<proteinExistence type="inferred from homology"/>
<evidence type="ECO:0000259" key="10">
    <source>
        <dbReference type="PROSITE" id="PS51434"/>
    </source>
</evidence>
<evidence type="ECO:0000313" key="12">
    <source>
        <dbReference type="Proteomes" id="UP000029725"/>
    </source>
</evidence>
<dbReference type="Gene3D" id="3.30.1610.10">
    <property type="entry name" value="Peptidase S59, nucleoporin"/>
    <property type="match status" value="1"/>
</dbReference>
<feature type="compositionally biased region" description="Polar residues" evidence="9">
    <location>
        <begin position="500"/>
        <end position="515"/>
    </location>
</feature>
<dbReference type="SUPFAM" id="SSF82215">
    <property type="entry name" value="C-terminal autoproteolytic domain of nucleoporin nup98"/>
    <property type="match status" value="1"/>
</dbReference>
<feature type="compositionally biased region" description="Low complexity" evidence="9">
    <location>
        <begin position="779"/>
        <end position="789"/>
    </location>
</feature>
<comment type="similarity">
    <text evidence="2">Belongs to the nucleoporin GLFG family.</text>
</comment>
<feature type="compositionally biased region" description="Polar residues" evidence="9">
    <location>
        <begin position="535"/>
        <end position="555"/>
    </location>
</feature>
<feature type="region of interest" description="Disordered" evidence="9">
    <location>
        <begin position="428"/>
        <end position="462"/>
    </location>
</feature>
<reference evidence="11 12" key="1">
    <citation type="submission" date="2014-04" db="EMBL/GenBank/DDBJ databases">
        <title>A new species of microsporidia sheds light on the evolution of extreme parasitism.</title>
        <authorList>
            <person name="Haag K.L."/>
            <person name="James T.Y."/>
            <person name="Larsson R."/>
            <person name="Schaer T.M."/>
            <person name="Refardt D."/>
            <person name="Pombert J.-F."/>
            <person name="Ebert D."/>
        </authorList>
    </citation>
    <scope>NUCLEOTIDE SEQUENCE [LARGE SCALE GENOMIC DNA]</scope>
    <source>
        <strain evidence="11 12">UGP3</strain>
        <tissue evidence="11">Spores</tissue>
    </source>
</reference>
<dbReference type="GeneID" id="25259747"/>
<dbReference type="GO" id="GO:0005643">
    <property type="term" value="C:nuclear pore"/>
    <property type="evidence" value="ECO:0007669"/>
    <property type="project" value="UniProtKB-SubCell"/>
</dbReference>
<dbReference type="RefSeq" id="XP_013237818.1">
    <property type="nucleotide sequence ID" value="XM_013382364.1"/>
</dbReference>
<dbReference type="InterPro" id="IPR007230">
    <property type="entry name" value="Nup98_auto-Pept-S59_dom"/>
</dbReference>
<organism evidence="11 12">
    <name type="scientific">Mitosporidium daphniae</name>
    <dbReference type="NCBI Taxonomy" id="1485682"/>
    <lineage>
        <taxon>Eukaryota</taxon>
        <taxon>Fungi</taxon>
        <taxon>Fungi incertae sedis</taxon>
        <taxon>Microsporidia</taxon>
        <taxon>Mitosporidium</taxon>
    </lineage>
</organism>
<dbReference type="GO" id="GO:0017056">
    <property type="term" value="F:structural constituent of nuclear pore"/>
    <property type="evidence" value="ECO:0007669"/>
    <property type="project" value="InterPro"/>
</dbReference>
<feature type="compositionally biased region" description="Low complexity" evidence="9">
    <location>
        <begin position="10"/>
        <end position="23"/>
    </location>
</feature>
<feature type="compositionally biased region" description="Polar residues" evidence="9">
    <location>
        <begin position="691"/>
        <end position="754"/>
    </location>
</feature>
<dbReference type="Pfam" id="PF04096">
    <property type="entry name" value="Nucleoporin2"/>
    <property type="match status" value="1"/>
</dbReference>
<feature type="compositionally biased region" description="Polar residues" evidence="9">
    <location>
        <begin position="364"/>
        <end position="374"/>
    </location>
</feature>
<evidence type="ECO:0000256" key="6">
    <source>
        <dbReference type="ARBA" id="ARBA00023010"/>
    </source>
</evidence>
<keyword evidence="3" id="KW-0813">Transport</keyword>
<sequence>MFNNPFSRSAQPQSANATAQAATTGLTPNTGAIVPFNSQQPVSTSLFGGSTGAFGSTAASGQQSNLFGVSPSPATTTATATNPFGSAFQSSNPSFGGAGATLAAQPATSATANPSFGSGSFGSAAPSSSLFGGSSSNTTQTSLFGGSSSSAAAPTSLFGTASTSTTTPSLFGMNASSGTAPSSAFGATSNVAPSSTFPGSSIFGSAPSFGSAFPASSTTPSAPGSGSSSIFQVSGNTPAFGTTFSQPTASSSFSQPASSTSSFSQPTSSTSSSSSTFQQPTPFGTTSSTQFGSSAFNGGTTMSSSVQPSLFGSSMTSSGSVFGNAAPQTSFAGQTQSFGSGAGLFGSSTSGTQPSQFQPQQTTNLSFGSSTSSLPFGATPSLGTGNPPYTTTTDTDNQTTLHLQSISAMPAYISKSVEELRLEDYHRGRKAPGYGSPGVTTPTATTPFGIGSTPSPFGVGAPSSGFGTTSGFGSTSSNQPFANTSMFGAAATQPTTSIFGTASQPASSANTTGSMFPSASSTSTTPFSTAPLQPGGNTVFQPTPFQPTNTSSSIFGSFPTTSAPAATAPSSFATTTPFTSSTLGTGGMFGQQTQPQPQPQTQPQQTASSFLGSTLFGAGQQQPSSATATTPSTLGTGGSFFQNQMPSSGSLFSQPQQPTSTMTSSLNAPGMASLGAPVTAAPSTTPAPSTFSFQLQPSGASGQPSSLPSFTSTNNRPLTTSGTAPLTPFTQPWSTPAMMSSATGGTPVSLQTPGAANMTPKASAQFGRHPWLDAPPTPTASTPLLTTTSMPKATSSIGMQSKLGKSCLSQPLTSSSLTQQSTSSSLNQQSLAFPNLNGSGKVSLISSNTLRQLHPNLPSLFPLLSVKKSLKTLVVDFNEDRKDFTPSITNRFNAENRNSLEKNGNLGDFHVLGTQGSPPEHLNFDNSQESVLSGSRSRVQSLPGGFYISPPVTEIIAACINSKVPLTIKEFLLGRKHFGDVSFLSPVVDIASFLPVTDEKSFVLRLFGKEAVSSADTHLEEDDDDEGNENNPIVSFGPRSITIYPEGMEKPPVNIGFNLPARIRLEGCYPRRSHDSDNQIHESSVLDAFVKKLRSVPGTTFLSYEETTGLWVFSVEHF</sequence>
<evidence type="ECO:0000256" key="5">
    <source>
        <dbReference type="ARBA" id="ARBA00022927"/>
    </source>
</evidence>
<dbReference type="EMBL" id="JMKJ01000310">
    <property type="protein sequence ID" value="KGG51370.1"/>
    <property type="molecule type" value="Genomic_DNA"/>
</dbReference>
<evidence type="ECO:0000313" key="11">
    <source>
        <dbReference type="EMBL" id="KGG51370.1"/>
    </source>
</evidence>
<feature type="compositionally biased region" description="Low complexity" evidence="9">
    <location>
        <begin position="516"/>
        <end position="531"/>
    </location>
</feature>
<evidence type="ECO:0000256" key="1">
    <source>
        <dbReference type="ARBA" id="ARBA00004567"/>
    </source>
</evidence>
<gene>
    <name evidence="11" type="ORF">DI09_37p70</name>
</gene>
<comment type="subcellular location">
    <subcellularLocation>
        <location evidence="1">Nucleus</location>
        <location evidence="1">Nuclear pore complex</location>
    </subcellularLocation>
</comment>
<keyword evidence="12" id="KW-1185">Reference proteome</keyword>
<dbReference type="VEuPathDB" id="MicrosporidiaDB:DI09_37p70"/>
<dbReference type="PANTHER" id="PTHR23198:SF6">
    <property type="entry name" value="NUCLEAR PORE COMPLEX PROTEIN NUP98-NUP96"/>
    <property type="match status" value="1"/>
</dbReference>
<feature type="compositionally biased region" description="Low complexity" evidence="9">
    <location>
        <begin position="617"/>
        <end position="634"/>
    </location>
</feature>
<dbReference type="FunFam" id="1.10.10.2360:FF:000001">
    <property type="entry name" value="Nuclear pore complex protein Nup98-Nup96"/>
    <property type="match status" value="1"/>
</dbReference>
<protein>
    <recommendedName>
        <fullName evidence="10">Peptidase S59 domain-containing protein</fullName>
    </recommendedName>
</protein>
<feature type="compositionally biased region" description="Low complexity" evidence="9">
    <location>
        <begin position="383"/>
        <end position="396"/>
    </location>
</feature>
<comment type="caution">
    <text evidence="11">The sequence shown here is derived from an EMBL/GenBank/DDBJ whole genome shotgun (WGS) entry which is preliminary data.</text>
</comment>
<dbReference type="GO" id="GO:0015031">
    <property type="term" value="P:protein transport"/>
    <property type="evidence" value="ECO:0007669"/>
    <property type="project" value="UniProtKB-KW"/>
</dbReference>
<feature type="region of interest" description="Disordered" evidence="9">
    <location>
        <begin position="245"/>
        <end position="294"/>
    </location>
</feature>
<keyword evidence="8" id="KW-0539">Nucleus</keyword>
<evidence type="ECO:0000256" key="9">
    <source>
        <dbReference type="SAM" id="MobiDB-lite"/>
    </source>
</evidence>
<keyword evidence="4" id="KW-0509">mRNA transport</keyword>
<accession>A0A098VR32</accession>
<keyword evidence="5" id="KW-0653">Protein transport</keyword>
<dbReference type="AlphaFoldDB" id="A0A098VR32"/>
<dbReference type="Proteomes" id="UP000029725">
    <property type="component" value="Unassembled WGS sequence"/>
</dbReference>
<feature type="domain" description="Peptidase S59" evidence="10">
    <location>
        <begin position="943"/>
        <end position="1118"/>
    </location>
</feature>
<dbReference type="GO" id="GO:0051028">
    <property type="term" value="P:mRNA transport"/>
    <property type="evidence" value="ECO:0007669"/>
    <property type="project" value="UniProtKB-KW"/>
</dbReference>
<keyword evidence="6" id="KW-0811">Translocation</keyword>
<dbReference type="InterPro" id="IPR036903">
    <property type="entry name" value="Nup98_auto-Pept-S59_dom_sf"/>
</dbReference>
<evidence type="ECO:0000256" key="7">
    <source>
        <dbReference type="ARBA" id="ARBA00023132"/>
    </source>
</evidence>
<feature type="compositionally biased region" description="Low complexity" evidence="9">
    <location>
        <begin position="676"/>
        <end position="690"/>
    </location>
</feature>
<feature type="region of interest" description="Disordered" evidence="9">
    <location>
        <begin position="1"/>
        <end position="23"/>
    </location>
</feature>
<dbReference type="Gene3D" id="1.10.10.2360">
    <property type="match status" value="1"/>
</dbReference>
<evidence type="ECO:0000256" key="2">
    <source>
        <dbReference type="ARBA" id="ARBA00008926"/>
    </source>
</evidence>
<keyword evidence="7" id="KW-0906">Nuclear pore complex</keyword>
<evidence type="ECO:0000256" key="8">
    <source>
        <dbReference type="ARBA" id="ARBA00023242"/>
    </source>
</evidence>
<feature type="compositionally biased region" description="Low complexity" evidence="9">
    <location>
        <begin position="345"/>
        <end position="363"/>
    </location>
</feature>